<keyword evidence="8 10" id="KW-0808">Transferase</keyword>
<keyword evidence="8" id="KW-0235">DNA replication</keyword>
<dbReference type="Gene3D" id="1.10.8.60">
    <property type="match status" value="1"/>
</dbReference>
<dbReference type="SMART" id="SM00382">
    <property type="entry name" value="AAA"/>
    <property type="match status" value="1"/>
</dbReference>
<dbReference type="PANTHER" id="PTHR11669">
    <property type="entry name" value="REPLICATION FACTOR C / DNA POLYMERASE III GAMMA-TAU SUBUNIT"/>
    <property type="match status" value="1"/>
</dbReference>
<dbReference type="InterPro" id="IPR001270">
    <property type="entry name" value="ClpA/B"/>
</dbReference>
<dbReference type="AlphaFoldDB" id="A0A449A538"/>
<keyword evidence="3 8" id="KW-0547">Nucleotide-binding</keyword>
<protein>
    <recommendedName>
        <fullName evidence="8">DNA polymerase III subunit gamma/tau</fullName>
        <ecNumber evidence="8">2.7.7.7</ecNumber>
    </recommendedName>
</protein>
<keyword evidence="6 8" id="KW-0239">DNA-directed DNA polymerase</keyword>
<accession>A0A449A538</accession>
<keyword evidence="5 8" id="KW-0067">ATP-binding</keyword>
<dbReference type="GO" id="GO:0046872">
    <property type="term" value="F:metal ion binding"/>
    <property type="evidence" value="ECO:0007669"/>
    <property type="project" value="UniProtKB-KW"/>
</dbReference>
<dbReference type="InterPro" id="IPR003593">
    <property type="entry name" value="AAA+_ATPase"/>
</dbReference>
<evidence type="ECO:0000256" key="1">
    <source>
        <dbReference type="ARBA" id="ARBA00006360"/>
    </source>
</evidence>
<evidence type="ECO:0000256" key="6">
    <source>
        <dbReference type="ARBA" id="ARBA00022932"/>
    </source>
</evidence>
<dbReference type="Gene3D" id="3.40.50.300">
    <property type="entry name" value="P-loop containing nucleotide triphosphate hydrolases"/>
    <property type="match status" value="1"/>
</dbReference>
<dbReference type="InterPro" id="IPR045085">
    <property type="entry name" value="HLD_clamp_pol_III_gamma_tau"/>
</dbReference>
<keyword evidence="2" id="KW-0479">Metal-binding</keyword>
<dbReference type="CDD" id="cd00009">
    <property type="entry name" value="AAA"/>
    <property type="match status" value="1"/>
</dbReference>
<gene>
    <name evidence="8 10" type="primary">dnaX</name>
    <name evidence="10" type="ORF">NCTC10166_00349</name>
</gene>
<dbReference type="PANTHER" id="PTHR11669:SF0">
    <property type="entry name" value="PROTEIN STICHEL-LIKE 2"/>
    <property type="match status" value="1"/>
</dbReference>
<dbReference type="EC" id="2.7.7.7" evidence="8"/>
<evidence type="ECO:0000256" key="4">
    <source>
        <dbReference type="ARBA" id="ARBA00022833"/>
    </source>
</evidence>
<comment type="similarity">
    <text evidence="1 8">Belongs to the DnaX/STICHEL family.</text>
</comment>
<evidence type="ECO:0000313" key="11">
    <source>
        <dbReference type="Proteomes" id="UP000289440"/>
    </source>
</evidence>
<evidence type="ECO:0000256" key="2">
    <source>
        <dbReference type="ARBA" id="ARBA00022723"/>
    </source>
</evidence>
<comment type="catalytic activity">
    <reaction evidence="7 8">
        <text>DNA(n) + a 2'-deoxyribonucleoside 5'-triphosphate = DNA(n+1) + diphosphate</text>
        <dbReference type="Rhea" id="RHEA:22508"/>
        <dbReference type="Rhea" id="RHEA-COMP:17339"/>
        <dbReference type="Rhea" id="RHEA-COMP:17340"/>
        <dbReference type="ChEBI" id="CHEBI:33019"/>
        <dbReference type="ChEBI" id="CHEBI:61560"/>
        <dbReference type="ChEBI" id="CHEBI:173112"/>
        <dbReference type="EC" id="2.7.7.7"/>
    </reaction>
</comment>
<proteinExistence type="inferred from homology"/>
<keyword evidence="8 10" id="KW-0548">Nucleotidyltransferase</keyword>
<dbReference type="InterPro" id="IPR050238">
    <property type="entry name" value="DNA_Rep/Repair_Clamp_Loader"/>
</dbReference>
<dbReference type="KEGG" id="mnu:NCTC10166_00349"/>
<evidence type="ECO:0000259" key="9">
    <source>
        <dbReference type="SMART" id="SM00382"/>
    </source>
</evidence>
<dbReference type="GO" id="GO:0003887">
    <property type="term" value="F:DNA-directed DNA polymerase activity"/>
    <property type="evidence" value="ECO:0007669"/>
    <property type="project" value="UniProtKB-KW"/>
</dbReference>
<dbReference type="Pfam" id="PF13177">
    <property type="entry name" value="DNA_pol3_delta2"/>
    <property type="match status" value="1"/>
</dbReference>
<dbReference type="InterPro" id="IPR027417">
    <property type="entry name" value="P-loop_NTPase"/>
</dbReference>
<dbReference type="EMBL" id="LR214951">
    <property type="protein sequence ID" value="VEU59381.1"/>
    <property type="molecule type" value="Genomic_DNA"/>
</dbReference>
<dbReference type="FunFam" id="3.40.50.300:FF:000014">
    <property type="entry name" value="DNA polymerase III subunit gamma/tau"/>
    <property type="match status" value="1"/>
</dbReference>
<keyword evidence="11" id="KW-1185">Reference proteome</keyword>
<feature type="domain" description="AAA+ ATPase" evidence="9">
    <location>
        <begin position="41"/>
        <end position="180"/>
    </location>
</feature>
<dbReference type="OrthoDB" id="9810148at2"/>
<sequence length="798" mass="92577">MSQNSIYKALYRLYRPKTFDEIQGQEFIVETLKNIIKLNKVSHAYLFTGPRGTGKTSIARIFANTLNCDHNDNKLIPCYNCIVNIERSMDIIEMDAASNSGVDDIRELKEKIQNAPSHSKYKIYIIDEIHMLSKSAFNALLKTLEEPPSHSIFILATTDLHKIPLTILSRVQKFNFSKIPNKIILKHLLKILEEQKIEFEYKAIEKIIRLSDGGLRDALSMIEQVSIYTNSNITTEKVDIVFGLASIENLINLVNLMSKFEIYNLFLELEHLVAAGCDISLLANDLITLMKDFLIFNKLKKDLFLEISTKEEVEKLNITTKQAFIIVEELVCFIKDIAFLNNLQQALELSFLKIMNLFENSQIDKIKEINNKNEDENIAKVYETLENFKKNAEENEVFFFDKSNDKFSVNLSEKTIEDNSFNSQKTQINNFDLAQEKNVNIFSENLDNSLHEIDKLLGAAKEIKKTEDQSKVNFIFSNFLTENDAVSETQEKEDTSFLNLKYDFTNENETDLNSLSQTWSLQNKTSENNVDLTNEEKIDKESPLFLYDNSWEKNTIENDLTNDVEANSMLSSDYHKLTQEFFASEIKENKVHISEDEKNIFEDEKTSKQLPLDFSLEITGNTVIQTLPSETSDFTIVDDDIYTVDEIINLFGLNKQNKNHKEIREKRKKEFASTNFYLHDSKFSKYIEWLVSCKFITGNNDFILISADPQENFAIFQINAHKNDVEFKELQQIIFGKEIYVFAITKKLFKLSQDKWKRMVETKTVPDVFEPLKEINQKSIEELKDEKIKSLFGDKFKL</sequence>
<evidence type="ECO:0000256" key="5">
    <source>
        <dbReference type="ARBA" id="ARBA00022840"/>
    </source>
</evidence>
<dbReference type="Proteomes" id="UP000289440">
    <property type="component" value="Chromosome"/>
</dbReference>
<dbReference type="NCBIfam" id="TIGR02397">
    <property type="entry name" value="dnaX_nterm"/>
    <property type="match status" value="1"/>
</dbReference>
<dbReference type="CDD" id="cd18137">
    <property type="entry name" value="HLD_clamp_pol_III_gamma_tau"/>
    <property type="match status" value="1"/>
</dbReference>
<dbReference type="SUPFAM" id="SSF52540">
    <property type="entry name" value="P-loop containing nucleoside triphosphate hydrolases"/>
    <property type="match status" value="1"/>
</dbReference>
<evidence type="ECO:0000256" key="3">
    <source>
        <dbReference type="ARBA" id="ARBA00022741"/>
    </source>
</evidence>
<dbReference type="RefSeq" id="WP_129719775.1">
    <property type="nucleotide sequence ID" value="NZ_LR214951.1"/>
</dbReference>
<comment type="function">
    <text evidence="8">DNA polymerase III is a complex, multichain enzyme responsible for most of the replicative synthesis in bacteria. This DNA polymerase also exhibits 3' to 5' exonuclease activity.</text>
</comment>
<dbReference type="InterPro" id="IPR012763">
    <property type="entry name" value="DNA_pol_III_sug/sutau_N"/>
</dbReference>
<evidence type="ECO:0000256" key="8">
    <source>
        <dbReference type="RuleBase" id="RU364063"/>
    </source>
</evidence>
<evidence type="ECO:0000313" key="10">
    <source>
        <dbReference type="EMBL" id="VEU59381.1"/>
    </source>
</evidence>
<dbReference type="NCBIfam" id="NF004046">
    <property type="entry name" value="PRK05563.1"/>
    <property type="match status" value="1"/>
</dbReference>
<organism evidence="10 11">
    <name type="scientific">Mesomycoplasma neurolyticum</name>
    <dbReference type="NCBI Taxonomy" id="2120"/>
    <lineage>
        <taxon>Bacteria</taxon>
        <taxon>Bacillati</taxon>
        <taxon>Mycoplasmatota</taxon>
        <taxon>Mycoplasmoidales</taxon>
        <taxon>Metamycoplasmataceae</taxon>
        <taxon>Mesomycoplasma</taxon>
    </lineage>
</organism>
<dbReference type="Pfam" id="PF22608">
    <property type="entry name" value="DNAX_ATPase_lid"/>
    <property type="match status" value="1"/>
</dbReference>
<reference evidence="10 11" key="1">
    <citation type="submission" date="2019-01" db="EMBL/GenBank/DDBJ databases">
        <authorList>
            <consortium name="Pathogen Informatics"/>
        </authorList>
    </citation>
    <scope>NUCLEOTIDE SEQUENCE [LARGE SCALE GENOMIC DNA]</scope>
    <source>
        <strain evidence="10 11">NCTC10166</strain>
    </source>
</reference>
<evidence type="ECO:0000256" key="7">
    <source>
        <dbReference type="ARBA" id="ARBA00049244"/>
    </source>
</evidence>
<keyword evidence="4" id="KW-0862">Zinc</keyword>
<dbReference type="GO" id="GO:0006261">
    <property type="term" value="P:DNA-templated DNA replication"/>
    <property type="evidence" value="ECO:0007669"/>
    <property type="project" value="TreeGrafter"/>
</dbReference>
<dbReference type="GO" id="GO:0005524">
    <property type="term" value="F:ATP binding"/>
    <property type="evidence" value="ECO:0007669"/>
    <property type="project" value="UniProtKB-KW"/>
</dbReference>
<dbReference type="PRINTS" id="PR00300">
    <property type="entry name" value="CLPPROTEASEA"/>
</dbReference>
<comment type="subunit">
    <text evidence="8">DNA polymerase III contains a core (composed of alpha, epsilon and theta chains) that associates with a tau subunit. This core dimerizes to form the POLIII' complex. PolIII' associates with the gamma complex (composed of gamma, delta, delta', psi and chi chains) and with the beta chain to form the complete DNA polymerase III complex.</text>
</comment>
<name>A0A449A538_9BACT</name>
<dbReference type="GO" id="GO:0009360">
    <property type="term" value="C:DNA polymerase III complex"/>
    <property type="evidence" value="ECO:0007669"/>
    <property type="project" value="InterPro"/>
</dbReference>